<sequence length="297" mass="34030">MYGPKIDNLLGLFLENDIKFIDTVSLDIIDKEFIEEIRNLPEDISLSFGRSLREFKCTVQDYESQRVHEIFLKYNGLHKLTISRVNLPHSQLQECEYSSIEEVVLAFRQYINSLSLYFQELESIDTSFTVMEPVKPTFKDDYRRILLDERTWLHVEVTSNGSAMNIHLVGQSEHWHDKLQAGLLAWDHDKDIVSNITDIFDLMKSSSFVKQLDKVEATNDNKVDFPSCAICFCVELPDNPGVPQPVCQNPNCGVYFHKSCLFQWLVACERGRLPAFGVANGSCPTCLQSITCSEKDN</sequence>
<proteinExistence type="predicted"/>
<feature type="domain" description="FANCL C-terminal" evidence="1">
    <location>
        <begin position="227"/>
        <end position="293"/>
    </location>
</feature>
<evidence type="ECO:0000313" key="3">
    <source>
        <dbReference type="Proteomes" id="UP001652626"/>
    </source>
</evidence>
<evidence type="ECO:0000313" key="4">
    <source>
        <dbReference type="RefSeq" id="XP_026486829.2"/>
    </source>
</evidence>
<gene>
    <name evidence="4" type="primary">LOC113393925</name>
</gene>
<protein>
    <submittedName>
        <fullName evidence="4">E3 ubiquitin-protein ligase FANCL</fullName>
    </submittedName>
</protein>
<reference evidence="4" key="1">
    <citation type="submission" date="2025-08" db="UniProtKB">
        <authorList>
            <consortium name="RefSeq"/>
        </authorList>
    </citation>
    <scope>IDENTIFICATION</scope>
    <source>
        <tissue evidence="4">Whole body</tissue>
    </source>
</reference>
<accession>A0A8B8HPQ3</accession>
<dbReference type="InterPro" id="IPR044037">
    <property type="entry name" value="FANCL_d3"/>
</dbReference>
<dbReference type="GO" id="GO:0036297">
    <property type="term" value="P:interstrand cross-link repair"/>
    <property type="evidence" value="ECO:0007669"/>
    <property type="project" value="InterPro"/>
</dbReference>
<dbReference type="RefSeq" id="XP_026486829.2">
    <property type="nucleotide sequence ID" value="XM_026631044.2"/>
</dbReference>
<organism evidence="3 4">
    <name type="scientific">Vanessa tameamea</name>
    <name type="common">Kamehameha butterfly</name>
    <dbReference type="NCBI Taxonomy" id="334116"/>
    <lineage>
        <taxon>Eukaryota</taxon>
        <taxon>Metazoa</taxon>
        <taxon>Ecdysozoa</taxon>
        <taxon>Arthropoda</taxon>
        <taxon>Hexapoda</taxon>
        <taxon>Insecta</taxon>
        <taxon>Pterygota</taxon>
        <taxon>Neoptera</taxon>
        <taxon>Endopterygota</taxon>
        <taxon>Lepidoptera</taxon>
        <taxon>Glossata</taxon>
        <taxon>Ditrysia</taxon>
        <taxon>Papilionoidea</taxon>
        <taxon>Nymphalidae</taxon>
        <taxon>Nymphalinae</taxon>
        <taxon>Vanessa</taxon>
    </lineage>
</organism>
<dbReference type="Proteomes" id="UP001652626">
    <property type="component" value="Chromosome 16"/>
</dbReference>
<keyword evidence="3" id="KW-1185">Reference proteome</keyword>
<dbReference type="PANTHER" id="PTHR13206:SF0">
    <property type="entry name" value="E3 UBIQUITIN-PROTEIN LIGASE FANCL"/>
    <property type="match status" value="1"/>
</dbReference>
<name>A0A8B8HPQ3_VANTA</name>
<feature type="domain" description="FANCL UBC-like" evidence="2">
    <location>
        <begin position="117"/>
        <end position="202"/>
    </location>
</feature>
<dbReference type="PANTHER" id="PTHR13206">
    <property type="entry name" value="UBIQUITIN LIGASE PROTEIN PHF9 FANCONI ANEMIA GROUP L PROTEIN"/>
    <property type="match status" value="1"/>
</dbReference>
<dbReference type="GO" id="GO:0061630">
    <property type="term" value="F:ubiquitin protein ligase activity"/>
    <property type="evidence" value="ECO:0007669"/>
    <property type="project" value="TreeGrafter"/>
</dbReference>
<dbReference type="CDD" id="cd23832">
    <property type="entry name" value="DRWD-C_FANCL"/>
    <property type="match status" value="1"/>
</dbReference>
<dbReference type="OrthoDB" id="10263265at2759"/>
<dbReference type="GO" id="GO:0043240">
    <property type="term" value="C:Fanconi anaemia nuclear complex"/>
    <property type="evidence" value="ECO:0007669"/>
    <property type="project" value="InterPro"/>
</dbReference>
<evidence type="ECO:0000259" key="2">
    <source>
        <dbReference type="Pfam" id="PF18891"/>
    </source>
</evidence>
<evidence type="ECO:0000259" key="1">
    <source>
        <dbReference type="Pfam" id="PF11793"/>
    </source>
</evidence>
<dbReference type="SUPFAM" id="SSF57850">
    <property type="entry name" value="RING/U-box"/>
    <property type="match status" value="1"/>
</dbReference>
<dbReference type="OMA" id="FQWLVAC"/>
<dbReference type="InterPro" id="IPR013083">
    <property type="entry name" value="Znf_RING/FYVE/PHD"/>
</dbReference>
<dbReference type="Pfam" id="PF18891">
    <property type="entry name" value="FANCL_d3"/>
    <property type="match status" value="1"/>
</dbReference>
<dbReference type="SMART" id="SM01197">
    <property type="entry name" value="FANCL_C"/>
    <property type="match status" value="1"/>
</dbReference>
<dbReference type="GO" id="GO:0006513">
    <property type="term" value="P:protein monoubiquitination"/>
    <property type="evidence" value="ECO:0007669"/>
    <property type="project" value="TreeGrafter"/>
</dbReference>
<dbReference type="InterPro" id="IPR026848">
    <property type="entry name" value="Fancl"/>
</dbReference>
<dbReference type="InterPro" id="IPR043003">
    <property type="entry name" value="FANCL_d3_sf"/>
</dbReference>
<dbReference type="Gene3D" id="3.30.40.10">
    <property type="entry name" value="Zinc/RING finger domain, C3HC4 (zinc finger)"/>
    <property type="match status" value="1"/>
</dbReference>
<dbReference type="AlphaFoldDB" id="A0A8B8HPQ3"/>
<dbReference type="InterPro" id="IPR026850">
    <property type="entry name" value="FANCL_C"/>
</dbReference>
<dbReference type="Gene3D" id="3.10.110.20">
    <property type="entry name" value="RWD domain-like"/>
    <property type="match status" value="1"/>
</dbReference>
<dbReference type="Pfam" id="PF11793">
    <property type="entry name" value="FANCL_C"/>
    <property type="match status" value="1"/>
</dbReference>
<dbReference type="GeneID" id="113393925"/>